<dbReference type="InterPro" id="IPR051541">
    <property type="entry name" value="PTS_SugarTrans_NitroReg"/>
</dbReference>
<evidence type="ECO:0000259" key="1">
    <source>
        <dbReference type="PROSITE" id="PS51094"/>
    </source>
</evidence>
<organism evidence="2 3">
    <name type="scientific">Methylophaga thiooxydans</name>
    <dbReference type="NCBI Taxonomy" id="392484"/>
    <lineage>
        <taxon>Bacteria</taxon>
        <taxon>Pseudomonadati</taxon>
        <taxon>Pseudomonadota</taxon>
        <taxon>Gammaproteobacteria</taxon>
        <taxon>Thiotrichales</taxon>
        <taxon>Piscirickettsiaceae</taxon>
        <taxon>Methylophaga</taxon>
    </lineage>
</organism>
<sequence length="153" mass="16610">MLIAALLVNADNISFKDSASSKKKVLENLSQKLAVNTTATTAEKIFQVLLERERLGSTGLGKGVAIPHARVPGLTHTVAAMLTLDTPVAFESADSQPIDIAFGLLVPEDDTENHLQHLSRLVTLFRDADICEKIRTAKDADDIFELLISIDDD</sequence>
<gene>
    <name evidence="2" type="ORF">LP43_2483</name>
</gene>
<evidence type="ECO:0000313" key="2">
    <source>
        <dbReference type="EMBL" id="KGM05919.1"/>
    </source>
</evidence>
<dbReference type="GO" id="GO:0030295">
    <property type="term" value="F:protein kinase activator activity"/>
    <property type="evidence" value="ECO:0007669"/>
    <property type="project" value="TreeGrafter"/>
</dbReference>
<reference evidence="2 3" key="1">
    <citation type="submission" date="2014-09" db="EMBL/GenBank/DDBJ databases">
        <authorList>
            <person name="Grob C."/>
            <person name="Taubert M."/>
            <person name="Howat A.M."/>
            <person name="Burns O.J."/>
            <person name="Dixon J.L."/>
            <person name="Chen Y."/>
            <person name="Murrell J.C."/>
        </authorList>
    </citation>
    <scope>NUCLEOTIDE SEQUENCE [LARGE SCALE GENOMIC DNA]</scope>
    <source>
        <strain evidence="2">L4</strain>
    </source>
</reference>
<accession>A0A0A0BFM3</accession>
<protein>
    <submittedName>
        <fullName evidence="2">PTS IIA-like nitrogen-regulatory protein PtsN</fullName>
    </submittedName>
</protein>
<dbReference type="PROSITE" id="PS51094">
    <property type="entry name" value="PTS_EIIA_TYPE_2"/>
    <property type="match status" value="1"/>
</dbReference>
<dbReference type="CDD" id="cd00211">
    <property type="entry name" value="PTS_IIA_fru"/>
    <property type="match status" value="1"/>
</dbReference>
<dbReference type="Proteomes" id="UP000029999">
    <property type="component" value="Unassembled WGS sequence"/>
</dbReference>
<dbReference type="PANTHER" id="PTHR47738">
    <property type="entry name" value="PTS SYSTEM FRUCTOSE-LIKE EIIA COMPONENT-RELATED"/>
    <property type="match status" value="1"/>
</dbReference>
<dbReference type="AlphaFoldDB" id="A0A0A0BFM3"/>
<feature type="domain" description="PTS EIIA type-2" evidence="1">
    <location>
        <begin position="6"/>
        <end position="150"/>
    </location>
</feature>
<dbReference type="EMBL" id="JRQD01000007">
    <property type="protein sequence ID" value="KGM05919.1"/>
    <property type="molecule type" value="Genomic_DNA"/>
</dbReference>
<dbReference type="RefSeq" id="WP_008290306.1">
    <property type="nucleotide sequence ID" value="NZ_JADFAB010000013.1"/>
</dbReference>
<dbReference type="Pfam" id="PF00359">
    <property type="entry name" value="PTS_EIIA_2"/>
    <property type="match status" value="1"/>
</dbReference>
<dbReference type="SUPFAM" id="SSF55804">
    <property type="entry name" value="Phoshotransferase/anion transport protein"/>
    <property type="match status" value="1"/>
</dbReference>
<dbReference type="PROSITE" id="PS00372">
    <property type="entry name" value="PTS_EIIA_TYPE_2_HIS"/>
    <property type="match status" value="1"/>
</dbReference>
<dbReference type="InterPro" id="IPR016152">
    <property type="entry name" value="PTrfase/Anion_transptr"/>
</dbReference>
<evidence type="ECO:0000313" key="3">
    <source>
        <dbReference type="Proteomes" id="UP000029999"/>
    </source>
</evidence>
<comment type="caution">
    <text evidence="2">The sequence shown here is derived from an EMBL/GenBank/DDBJ whole genome shotgun (WGS) entry which is preliminary data.</text>
</comment>
<proteinExistence type="predicted"/>
<dbReference type="STRING" id="392484.LP43_2483"/>
<dbReference type="InterPro" id="IPR002178">
    <property type="entry name" value="PTS_EIIA_type-2_dom"/>
</dbReference>
<dbReference type="Gene3D" id="3.40.930.10">
    <property type="entry name" value="Mannitol-specific EII, Chain A"/>
    <property type="match status" value="1"/>
</dbReference>
<dbReference type="PANTHER" id="PTHR47738:SF1">
    <property type="entry name" value="NITROGEN REGULATORY PROTEIN"/>
    <property type="match status" value="1"/>
</dbReference>
<name>A0A0A0BFM3_9GAMM</name>